<feature type="compositionally biased region" description="Basic and acidic residues" evidence="1">
    <location>
        <begin position="294"/>
        <end position="314"/>
    </location>
</feature>
<dbReference type="RefSeq" id="WP_025071022.1">
    <property type="nucleotide sequence ID" value="NZ_FUXK01000015.1"/>
</dbReference>
<evidence type="ECO:0000313" key="4">
    <source>
        <dbReference type="Proteomes" id="UP000190065"/>
    </source>
</evidence>
<sequence length="765" mass="87469">MKKILVATAFLLPALQGFAQFDDGFNQIDEMGNITQRNNLAKKDSTNAHHEIPMGLKVWTIDSRFGDRKAAVPDTLSYMYMNTIFTTGLYGQYNTTGNLGAPRLNRIFIDRQPAQQFIFTQPYDFVITPVSQFLFTNTLSPITNLSYNNAGNRNNGEDHLTAKFAVNAGKRLGVGFIFDYLYGRGYYQNQSTAHFNYTMYGSYLGDQYQAHLLLSTYHQKVAENGGITNDDYIKHPESFNESYSTDEIPTALTRNWNRNDNQHVFFTQRYNVGFHKKEPMTEEEIKAKKFAMASKKENEEAKDKDKTGKSRQDKTIMTAGRPEDAKIAGTEPVDGKKAAQRMVMDKATADSLLQAEKKVQQDTAWVKMVFVPVTSFIHTLSFDNYRRIYQAYETPANFYANTYTIVPSYGNADIYDKTRFYELKNTFAISLLEGFNKWAKSGLKAFATSDFRHVTLPDVTDYKTYNEHNLSIGAALSKQQGSVFHYQVLAETWLTGVDAGQLKVDATADLNFKLFGDTLSLAATGFFHRLNPTFYYRHFHGRHAWWDNNSLSKMLHSRLEGSLSYQKTRTTLRIAFDNIKNHTYFTSAYTVSSGNRINHAYDVAQHARGISLFTAALTQDFTVGPLNWENRLTYQKTSNATALPLPDFNFYSNLYLRFKIARVLHCDFGADIRYFTRYYAPDYVPNIGQYAVQVNTNTSGGDSRVQVGNYPIVNVYANFFLKHARFFIMMSHINAGMGNKDYFLTPHYALNERILRIGLSWNFFN</sequence>
<evidence type="ECO:0000313" key="3">
    <source>
        <dbReference type="EMBL" id="SJZ91651.1"/>
    </source>
</evidence>
<dbReference type="EMBL" id="FUXK01000015">
    <property type="protein sequence ID" value="SJZ91651.1"/>
    <property type="molecule type" value="Genomic_DNA"/>
</dbReference>
<reference evidence="3 4" key="1">
    <citation type="submission" date="2017-02" db="EMBL/GenBank/DDBJ databases">
        <authorList>
            <person name="Peterson S.W."/>
        </authorList>
    </citation>
    <scope>NUCLEOTIDE SEQUENCE [LARGE SCALE GENOMIC DNA]</scope>
    <source>
        <strain evidence="3 4">ATCC 43324</strain>
    </source>
</reference>
<organism evidence="3 4">
    <name type="scientific">Segatella oulorum</name>
    <dbReference type="NCBI Taxonomy" id="28136"/>
    <lineage>
        <taxon>Bacteria</taxon>
        <taxon>Pseudomonadati</taxon>
        <taxon>Bacteroidota</taxon>
        <taxon>Bacteroidia</taxon>
        <taxon>Bacteroidales</taxon>
        <taxon>Prevotellaceae</taxon>
        <taxon>Segatella</taxon>
    </lineage>
</organism>
<keyword evidence="2" id="KW-0732">Signal</keyword>
<dbReference type="Proteomes" id="UP000190065">
    <property type="component" value="Unassembled WGS sequence"/>
</dbReference>
<protein>
    <submittedName>
        <fullName evidence="3">Putative porin</fullName>
    </submittedName>
</protein>
<feature type="region of interest" description="Disordered" evidence="1">
    <location>
        <begin position="292"/>
        <end position="334"/>
    </location>
</feature>
<dbReference type="Pfam" id="PF14121">
    <property type="entry name" value="Porin_10"/>
    <property type="match status" value="1"/>
</dbReference>
<gene>
    <name evidence="3" type="ORF">SAMN02745202_01458</name>
</gene>
<proteinExistence type="predicted"/>
<evidence type="ECO:0000256" key="1">
    <source>
        <dbReference type="SAM" id="MobiDB-lite"/>
    </source>
</evidence>
<feature type="chain" id="PRO_5010540710" evidence="2">
    <location>
        <begin position="20"/>
        <end position="765"/>
    </location>
</feature>
<dbReference type="STRING" id="28136.SAMN02745202_01458"/>
<dbReference type="InterPro" id="IPR025631">
    <property type="entry name" value="Porin_10"/>
</dbReference>
<dbReference type="AlphaFoldDB" id="A0A1T4PJV2"/>
<dbReference type="eggNOG" id="COG4206">
    <property type="taxonomic scope" value="Bacteria"/>
</dbReference>
<name>A0A1T4PJV2_9BACT</name>
<accession>A0A1T4PJV2</accession>
<feature type="signal peptide" evidence="2">
    <location>
        <begin position="1"/>
        <end position="19"/>
    </location>
</feature>
<evidence type="ECO:0000256" key="2">
    <source>
        <dbReference type="SAM" id="SignalP"/>
    </source>
</evidence>